<dbReference type="KEGG" id="xla:108699642"/>
<organism evidence="2 3">
    <name type="scientific">Xenopus laevis</name>
    <name type="common">African clawed frog</name>
    <dbReference type="NCBI Taxonomy" id="8355"/>
    <lineage>
        <taxon>Eukaryota</taxon>
        <taxon>Metazoa</taxon>
        <taxon>Chordata</taxon>
        <taxon>Craniata</taxon>
        <taxon>Vertebrata</taxon>
        <taxon>Euteleostomi</taxon>
        <taxon>Amphibia</taxon>
        <taxon>Batrachia</taxon>
        <taxon>Anura</taxon>
        <taxon>Pipoidea</taxon>
        <taxon>Pipidae</taxon>
        <taxon>Xenopodinae</taxon>
        <taxon>Xenopus</taxon>
        <taxon>Xenopus</taxon>
    </lineage>
</organism>
<feature type="region of interest" description="Disordered" evidence="1">
    <location>
        <begin position="1"/>
        <end position="38"/>
    </location>
</feature>
<feature type="compositionally biased region" description="Basic and acidic residues" evidence="1">
    <location>
        <begin position="88"/>
        <end position="97"/>
    </location>
</feature>
<dbReference type="InterPro" id="IPR059162">
    <property type="entry name" value="RIIAD1"/>
</dbReference>
<name>A0A8J1LK92_XENLA</name>
<evidence type="ECO:0000313" key="2">
    <source>
        <dbReference type="Proteomes" id="UP000186698"/>
    </source>
</evidence>
<accession>A0A8J1LK92</accession>
<protein>
    <submittedName>
        <fullName evidence="3">RIIa domain-containing protein 1</fullName>
    </submittedName>
</protein>
<gene>
    <name evidence="3" type="primary">LOC108699642</name>
</gene>
<dbReference type="CTD" id="108699642"/>
<keyword evidence="2" id="KW-1185">Reference proteome</keyword>
<evidence type="ECO:0000256" key="1">
    <source>
        <dbReference type="SAM" id="MobiDB-lite"/>
    </source>
</evidence>
<feature type="compositionally biased region" description="Polar residues" evidence="1">
    <location>
        <begin position="98"/>
        <end position="110"/>
    </location>
</feature>
<dbReference type="RefSeq" id="XP_041429942.1">
    <property type="nucleotide sequence ID" value="XM_041574008.1"/>
</dbReference>
<sequence>MTRFHRNSSGGFHGNEGEWRLCNTEENGGAGPGGLNEEQRQRVEEFKIQTRVSNETFLREHQEMQLLISGFLGEVLLRRPENIRESLQEVRSKKDTRPSSSTLIYNLPVS</sequence>
<dbReference type="GeneID" id="108699642"/>
<dbReference type="AlphaFoldDB" id="A0A8J1LK92"/>
<reference evidence="3" key="1">
    <citation type="submission" date="2025-08" db="UniProtKB">
        <authorList>
            <consortium name="RefSeq"/>
        </authorList>
    </citation>
    <scope>IDENTIFICATION</scope>
    <source>
        <strain evidence="3">J_2021</strain>
        <tissue evidence="3">Erythrocytes</tissue>
    </source>
</reference>
<feature type="region of interest" description="Disordered" evidence="1">
    <location>
        <begin position="88"/>
        <end position="110"/>
    </location>
</feature>
<dbReference type="Proteomes" id="UP000186698">
    <property type="component" value="Chromosome 8L"/>
</dbReference>
<proteinExistence type="predicted"/>
<dbReference type="CDD" id="cd22971">
    <property type="entry name" value="DD_RIIAD1"/>
    <property type="match status" value="1"/>
</dbReference>
<dbReference type="OrthoDB" id="10249338at2759"/>
<evidence type="ECO:0000313" key="3">
    <source>
        <dbReference type="RefSeq" id="XP_041429942.1"/>
    </source>
</evidence>